<dbReference type="Proteomes" id="UP000266178">
    <property type="component" value="Unassembled WGS sequence"/>
</dbReference>
<dbReference type="InterPro" id="IPR007156">
    <property type="entry name" value="MamQ_LemA"/>
</dbReference>
<dbReference type="EMBL" id="QWLB01000001">
    <property type="protein sequence ID" value="RIH93927.1"/>
    <property type="molecule type" value="Genomic_DNA"/>
</dbReference>
<organism evidence="6 7">
    <name type="scientific">Meiothermus granaticius NBRC 107808</name>
    <dbReference type="NCBI Taxonomy" id="1227551"/>
    <lineage>
        <taxon>Bacteria</taxon>
        <taxon>Thermotogati</taxon>
        <taxon>Deinococcota</taxon>
        <taxon>Deinococci</taxon>
        <taxon>Thermales</taxon>
        <taxon>Thermaceae</taxon>
        <taxon>Meiothermus</taxon>
    </lineage>
</organism>
<keyword evidence="7" id="KW-1185">Reference proteome</keyword>
<accession>A0A399FBE6</accession>
<dbReference type="Pfam" id="PF04011">
    <property type="entry name" value="LemA"/>
    <property type="match status" value="1"/>
</dbReference>
<dbReference type="AlphaFoldDB" id="A0A399FBE6"/>
<dbReference type="PANTHER" id="PTHR34478:SF2">
    <property type="entry name" value="MEMBRANE PROTEIN"/>
    <property type="match status" value="1"/>
</dbReference>
<sequence length="181" mass="20065">MGWIVLLIVVLLGLGFIGFYNRIIALENRVGNALAQVDVQLKRRNDLIPNLVNTVKGYAAHEAGVFDRVSQARERMLSAGTVEEKSEASNALSQALRSVFALAEAYPQLKADANFRELQGQLEETENKIAYARQFFNDTVLEFNNAVSTVPGIFFAGPMGKRPKPFFQTDEAARQVPSVNF</sequence>
<dbReference type="InterPro" id="IPR023353">
    <property type="entry name" value="LemA-like_dom_sf"/>
</dbReference>
<evidence type="ECO:0000313" key="7">
    <source>
        <dbReference type="Proteomes" id="UP000266178"/>
    </source>
</evidence>
<evidence type="ECO:0000256" key="5">
    <source>
        <dbReference type="ARBA" id="ARBA00023136"/>
    </source>
</evidence>
<keyword evidence="3" id="KW-0812">Transmembrane</keyword>
<reference evidence="6 7" key="1">
    <citation type="submission" date="2018-08" db="EMBL/GenBank/DDBJ databases">
        <title>Meiothermus granaticius genome AF-68 sequencing project.</title>
        <authorList>
            <person name="Da Costa M.S."/>
            <person name="Albuquerque L."/>
            <person name="Raposo P."/>
            <person name="Froufe H.J.C."/>
            <person name="Barroso C.S."/>
            <person name="Egas C."/>
        </authorList>
    </citation>
    <scope>NUCLEOTIDE SEQUENCE [LARGE SCALE GENOMIC DNA]</scope>
    <source>
        <strain evidence="6 7">AF-68</strain>
    </source>
</reference>
<evidence type="ECO:0000256" key="3">
    <source>
        <dbReference type="ARBA" id="ARBA00022692"/>
    </source>
</evidence>
<evidence type="ECO:0000256" key="1">
    <source>
        <dbReference type="ARBA" id="ARBA00004167"/>
    </source>
</evidence>
<dbReference type="Gene3D" id="1.20.1440.20">
    <property type="entry name" value="LemA-like domain"/>
    <property type="match status" value="1"/>
</dbReference>
<comment type="subcellular location">
    <subcellularLocation>
        <location evidence="1">Membrane</location>
        <topology evidence="1">Single-pass membrane protein</topology>
    </subcellularLocation>
</comment>
<comment type="similarity">
    <text evidence="2">Belongs to the LemA family.</text>
</comment>
<name>A0A399FBE6_9DEIN</name>
<dbReference type="PANTHER" id="PTHR34478">
    <property type="entry name" value="PROTEIN LEMA"/>
    <property type="match status" value="1"/>
</dbReference>
<evidence type="ECO:0000256" key="2">
    <source>
        <dbReference type="ARBA" id="ARBA00008854"/>
    </source>
</evidence>
<dbReference type="GO" id="GO:0016020">
    <property type="term" value="C:membrane"/>
    <property type="evidence" value="ECO:0007669"/>
    <property type="project" value="UniProtKB-SubCell"/>
</dbReference>
<gene>
    <name evidence="6" type="ORF">Mgrana_00013</name>
</gene>
<evidence type="ECO:0000256" key="4">
    <source>
        <dbReference type="ARBA" id="ARBA00022989"/>
    </source>
</evidence>
<keyword evidence="4" id="KW-1133">Transmembrane helix</keyword>
<keyword evidence="5" id="KW-0472">Membrane</keyword>
<proteinExistence type="inferred from homology"/>
<dbReference type="SUPFAM" id="SSF140478">
    <property type="entry name" value="LemA-like"/>
    <property type="match status" value="1"/>
</dbReference>
<comment type="caution">
    <text evidence="6">The sequence shown here is derived from an EMBL/GenBank/DDBJ whole genome shotgun (WGS) entry which is preliminary data.</text>
</comment>
<protein>
    <submittedName>
        <fullName evidence="6">LemA family protein</fullName>
    </submittedName>
</protein>
<evidence type="ECO:0000313" key="6">
    <source>
        <dbReference type="EMBL" id="RIH93927.1"/>
    </source>
</evidence>
<dbReference type="OrthoDB" id="9804152at2"/>
<dbReference type="RefSeq" id="WP_119355562.1">
    <property type="nucleotide sequence ID" value="NZ_BJXM01000015.1"/>
</dbReference>